<gene>
    <name evidence="1" type="ORF">J2Z32_000151</name>
</gene>
<dbReference type="Proteomes" id="UP001519272">
    <property type="component" value="Unassembled WGS sequence"/>
</dbReference>
<accession>A0ABS4FMC2</accession>
<evidence type="ECO:0000313" key="1">
    <source>
        <dbReference type="EMBL" id="MBP1903539.1"/>
    </source>
</evidence>
<comment type="caution">
    <text evidence="1">The sequence shown here is derived from an EMBL/GenBank/DDBJ whole genome shotgun (WGS) entry which is preliminary data.</text>
</comment>
<dbReference type="PROSITE" id="PS51257">
    <property type="entry name" value="PROKAR_LIPOPROTEIN"/>
    <property type="match status" value="1"/>
</dbReference>
<protein>
    <recommendedName>
        <fullName evidence="3">Lipoprotein</fullName>
    </recommendedName>
</protein>
<organism evidence="1 2">
    <name type="scientific">Paenibacillus turicensis</name>
    <dbReference type="NCBI Taxonomy" id="160487"/>
    <lineage>
        <taxon>Bacteria</taxon>
        <taxon>Bacillati</taxon>
        <taxon>Bacillota</taxon>
        <taxon>Bacilli</taxon>
        <taxon>Bacillales</taxon>
        <taxon>Paenibacillaceae</taxon>
        <taxon>Paenibacillus</taxon>
    </lineage>
</organism>
<keyword evidence="2" id="KW-1185">Reference proteome</keyword>
<dbReference type="EMBL" id="JAGGKG010000001">
    <property type="protein sequence ID" value="MBP1903539.1"/>
    <property type="molecule type" value="Genomic_DNA"/>
</dbReference>
<dbReference type="RefSeq" id="WP_210087238.1">
    <property type="nucleotide sequence ID" value="NZ_JAGGKG010000001.1"/>
</dbReference>
<evidence type="ECO:0000313" key="2">
    <source>
        <dbReference type="Proteomes" id="UP001519272"/>
    </source>
</evidence>
<reference evidence="1 2" key="1">
    <citation type="submission" date="2021-03" db="EMBL/GenBank/DDBJ databases">
        <title>Genomic Encyclopedia of Type Strains, Phase IV (KMG-IV): sequencing the most valuable type-strain genomes for metagenomic binning, comparative biology and taxonomic classification.</title>
        <authorList>
            <person name="Goeker M."/>
        </authorList>
    </citation>
    <scope>NUCLEOTIDE SEQUENCE [LARGE SCALE GENOMIC DNA]</scope>
    <source>
        <strain evidence="1 2">DSM 14349</strain>
    </source>
</reference>
<name>A0ABS4FMC2_9BACL</name>
<proteinExistence type="predicted"/>
<sequence>MHKTYKITIGRRGAFGFILLALFIISGCTFNSTKVVQEEVYNNDDRLVQQSNTYTYTNTAKKSITDKKLSVEFSTFTGVDTFWIISSDIEQELKINIDQQIKGGKFKTIIVSADNKTTEINVLSEGSQAKTTSITLKPTTEYRIKIVGSKAKGNIKMELSSEHDIHLTTFE</sequence>
<evidence type="ECO:0008006" key="3">
    <source>
        <dbReference type="Google" id="ProtNLM"/>
    </source>
</evidence>